<feature type="domain" description="Lysidine-tRNA(Ile) synthetase C-terminal" evidence="1">
    <location>
        <begin position="15"/>
        <end position="89"/>
    </location>
</feature>
<dbReference type="EMBL" id="BARV01001841">
    <property type="protein sequence ID" value="GAI00689.1"/>
    <property type="molecule type" value="Genomic_DNA"/>
</dbReference>
<sequence>DFTAYFDRDKTGDKLLVRPRQPGDRFQPLGMNQPKKLGEFMIDAKIPSAWRQRIPLVCSPQHILWVVGWRIDERVKVTDTTKQILCLKFERG</sequence>
<proteinExistence type="predicted"/>
<dbReference type="GO" id="GO:0008033">
    <property type="term" value="P:tRNA processing"/>
    <property type="evidence" value="ECO:0007669"/>
    <property type="project" value="InterPro"/>
</dbReference>
<dbReference type="AlphaFoldDB" id="X1M2S0"/>
<reference evidence="2" key="1">
    <citation type="journal article" date="2014" name="Front. Microbiol.">
        <title>High frequency of phylogenetically diverse reductive dehalogenase-homologous genes in deep subseafloor sedimentary metagenomes.</title>
        <authorList>
            <person name="Kawai M."/>
            <person name="Futagami T."/>
            <person name="Toyoda A."/>
            <person name="Takaki Y."/>
            <person name="Nishi S."/>
            <person name="Hori S."/>
            <person name="Arai W."/>
            <person name="Tsubouchi T."/>
            <person name="Morono Y."/>
            <person name="Uchiyama I."/>
            <person name="Ito T."/>
            <person name="Fujiyama A."/>
            <person name="Inagaki F."/>
            <person name="Takami H."/>
        </authorList>
    </citation>
    <scope>NUCLEOTIDE SEQUENCE</scope>
    <source>
        <strain evidence="2">Expedition CK06-06</strain>
    </source>
</reference>
<comment type="caution">
    <text evidence="2">The sequence shown here is derived from an EMBL/GenBank/DDBJ whole genome shotgun (WGS) entry which is preliminary data.</text>
</comment>
<dbReference type="InterPro" id="IPR020825">
    <property type="entry name" value="Phe-tRNA_synthase-like_B3/B4"/>
</dbReference>
<evidence type="ECO:0000313" key="2">
    <source>
        <dbReference type="EMBL" id="GAI00689.1"/>
    </source>
</evidence>
<dbReference type="GO" id="GO:0005737">
    <property type="term" value="C:cytoplasm"/>
    <property type="evidence" value="ECO:0007669"/>
    <property type="project" value="InterPro"/>
</dbReference>
<dbReference type="GO" id="GO:0005524">
    <property type="term" value="F:ATP binding"/>
    <property type="evidence" value="ECO:0007669"/>
    <property type="project" value="InterPro"/>
</dbReference>
<accession>X1M2S0</accession>
<dbReference type="Pfam" id="PF11734">
    <property type="entry name" value="TilS_C"/>
    <property type="match status" value="1"/>
</dbReference>
<organism evidence="2">
    <name type="scientific">marine sediment metagenome</name>
    <dbReference type="NCBI Taxonomy" id="412755"/>
    <lineage>
        <taxon>unclassified sequences</taxon>
        <taxon>metagenomes</taxon>
        <taxon>ecological metagenomes</taxon>
    </lineage>
</organism>
<dbReference type="SUPFAM" id="SSF56037">
    <property type="entry name" value="PheT/TilS domain"/>
    <property type="match status" value="1"/>
</dbReference>
<protein>
    <recommendedName>
        <fullName evidence="1">Lysidine-tRNA(Ile) synthetase C-terminal domain-containing protein</fullName>
    </recommendedName>
</protein>
<name>X1M2S0_9ZZZZ</name>
<feature type="non-terminal residue" evidence="2">
    <location>
        <position position="1"/>
    </location>
</feature>
<evidence type="ECO:0000259" key="1">
    <source>
        <dbReference type="SMART" id="SM00977"/>
    </source>
</evidence>
<dbReference type="Gene3D" id="3.50.40.10">
    <property type="entry name" value="Phenylalanyl-trna Synthetase, Chain B, domain 3"/>
    <property type="match status" value="1"/>
</dbReference>
<dbReference type="InterPro" id="IPR012796">
    <property type="entry name" value="Lysidine-tRNA-synth_C"/>
</dbReference>
<dbReference type="SMART" id="SM00977">
    <property type="entry name" value="TilS_C"/>
    <property type="match status" value="1"/>
</dbReference>
<dbReference type="GO" id="GO:0016879">
    <property type="term" value="F:ligase activity, forming carbon-nitrogen bonds"/>
    <property type="evidence" value="ECO:0007669"/>
    <property type="project" value="InterPro"/>
</dbReference>
<dbReference type="NCBIfam" id="TIGR02433">
    <property type="entry name" value="lysidine_TilS_C"/>
    <property type="match status" value="1"/>
</dbReference>
<gene>
    <name evidence="2" type="ORF">S06H3_05071</name>
</gene>